<comment type="caution">
    <text evidence="2">The sequence shown here is derived from an EMBL/GenBank/DDBJ whole genome shotgun (WGS) entry which is preliminary data.</text>
</comment>
<accession>A0A2C5Y1J7</accession>
<dbReference type="OrthoDB" id="5143322at2759"/>
<feature type="compositionally biased region" description="Polar residues" evidence="1">
    <location>
        <begin position="274"/>
        <end position="286"/>
    </location>
</feature>
<keyword evidence="3" id="KW-1185">Reference proteome</keyword>
<feature type="region of interest" description="Disordered" evidence="1">
    <location>
        <begin position="266"/>
        <end position="319"/>
    </location>
</feature>
<protein>
    <submittedName>
        <fullName evidence="2">Uncharacterized protein</fullName>
    </submittedName>
</protein>
<organism evidence="2 3">
    <name type="scientific">Ophiocordyceps australis</name>
    <dbReference type="NCBI Taxonomy" id="1399860"/>
    <lineage>
        <taxon>Eukaryota</taxon>
        <taxon>Fungi</taxon>
        <taxon>Dikarya</taxon>
        <taxon>Ascomycota</taxon>
        <taxon>Pezizomycotina</taxon>
        <taxon>Sordariomycetes</taxon>
        <taxon>Hypocreomycetidae</taxon>
        <taxon>Hypocreales</taxon>
        <taxon>Ophiocordycipitaceae</taxon>
        <taxon>Ophiocordyceps</taxon>
    </lineage>
</organism>
<evidence type="ECO:0000313" key="3">
    <source>
        <dbReference type="Proteomes" id="UP000224854"/>
    </source>
</evidence>
<proteinExistence type="predicted"/>
<dbReference type="Proteomes" id="UP000224854">
    <property type="component" value="Unassembled WGS sequence"/>
</dbReference>
<sequence>MKVDVTGDCASLVMRVEGVSPMTINVVDINSTHIWEKCLLIVAKRNDQTITWGMQFMALDVTSRFKEWLDALCLATAPKSPHDKEETPVAVEEQPEELEQPLIDFSTTDEFDYEGVVKQLQAIVARIIPECTERGLEVSNDAIHEIEETIIASWREQGFLKNMPYNIEAELLQVLRSLLRLKRKAQETRGVSQGGFQLTPTMEALMELQLGDDMQPKPSFTKYTALEIQELRGKAISMQKTPMMDYVAGLTCHKSSTTVAIPKAAQGRKAPNGLESSCWASPQATRTPVREVSGNALPETVKSQEPKPKQGLDASYWAK</sequence>
<gene>
    <name evidence="2" type="ORF">CDD82_7885</name>
</gene>
<dbReference type="EMBL" id="NJEU01000097">
    <property type="protein sequence ID" value="PHH81779.1"/>
    <property type="molecule type" value="Genomic_DNA"/>
</dbReference>
<name>A0A2C5Y1J7_9HYPO</name>
<dbReference type="AlphaFoldDB" id="A0A2C5Y1J7"/>
<reference evidence="2 3" key="1">
    <citation type="submission" date="2017-06" db="EMBL/GenBank/DDBJ databases">
        <title>Ant-infecting Ophiocordyceps genomes reveal a high diversity of potential behavioral manipulation genes and a possible major role for enterotoxins.</title>
        <authorList>
            <person name="De Bekker C."/>
            <person name="Evans H.C."/>
            <person name="Brachmann A."/>
            <person name="Hughes D.P."/>
        </authorList>
    </citation>
    <scope>NUCLEOTIDE SEQUENCE [LARGE SCALE GENOMIC DNA]</scope>
    <source>
        <strain evidence="2 3">1348a</strain>
    </source>
</reference>
<evidence type="ECO:0000256" key="1">
    <source>
        <dbReference type="SAM" id="MobiDB-lite"/>
    </source>
</evidence>
<evidence type="ECO:0000313" key="2">
    <source>
        <dbReference type="EMBL" id="PHH81779.1"/>
    </source>
</evidence>